<dbReference type="SUPFAM" id="SSF56300">
    <property type="entry name" value="Metallo-dependent phosphatases"/>
    <property type="match status" value="1"/>
</dbReference>
<dbReference type="InterPro" id="IPR004843">
    <property type="entry name" value="Calcineurin-like_PHP"/>
</dbReference>
<dbReference type="OrthoDB" id="9773856at2"/>
<protein>
    <submittedName>
        <fullName evidence="2">Metallophosphatase</fullName>
    </submittedName>
</protein>
<dbReference type="PANTHER" id="PTHR30337:SF0">
    <property type="entry name" value="NUCLEASE SBCCD SUBUNIT D"/>
    <property type="match status" value="1"/>
</dbReference>
<evidence type="ECO:0000313" key="2">
    <source>
        <dbReference type="EMBL" id="GGO37244.1"/>
    </source>
</evidence>
<dbReference type="AlphaFoldDB" id="A0A917YQ32"/>
<evidence type="ECO:0000259" key="1">
    <source>
        <dbReference type="Pfam" id="PF00149"/>
    </source>
</evidence>
<feature type="domain" description="Calcineurin-like phosphoesterase" evidence="1">
    <location>
        <begin position="4"/>
        <end position="166"/>
    </location>
</feature>
<comment type="caution">
    <text evidence="2">The sequence shown here is derived from an EMBL/GenBank/DDBJ whole genome shotgun (WGS) entry which is preliminary data.</text>
</comment>
<dbReference type="EMBL" id="BMLP01000008">
    <property type="protein sequence ID" value="GGO37244.1"/>
    <property type="molecule type" value="Genomic_DNA"/>
</dbReference>
<name>A0A917YQ32_9RHOB</name>
<dbReference type="Pfam" id="PF00149">
    <property type="entry name" value="Metallophos"/>
    <property type="match status" value="1"/>
</dbReference>
<evidence type="ECO:0000313" key="3">
    <source>
        <dbReference type="Proteomes" id="UP000598196"/>
    </source>
</evidence>
<sequence>MSEFRFLHTADLHLGKRFGALPEEVRARTAEARHGILAHLAQVARQHGTQHILIAGDTFDTETPTDRVWRQAVAAMGAAGDLHWWLLPGNHDSLGAEALWDRLRAAAPANLHVLTDIEPIEMAPGVMLLPAPLPRRYPGRDLTEWMNACETDPRALRIGLAHGAVRDFSEDGGGNDALLAIDRAEAARLDYLALGDWHGQMRLGPRTAYAGTPEQDSFRHEGPGACLLITLTAPGDAPQIERLETGQLEWHDLAPDLVPGQDPAALVLAALPADPAARRNHLVRLRPQGRARLAEHAALEALAAEVGPQFCHFVLDCGALAIEPDAADLDRIDRSGALRVAADRLAEAAADPARAAPDRAVAAGALNRLYGYLQEGAQ</sequence>
<dbReference type="InterPro" id="IPR014577">
    <property type="entry name" value="UCP033093_metalloPase"/>
</dbReference>
<dbReference type="PANTHER" id="PTHR30337">
    <property type="entry name" value="COMPONENT OF ATP-DEPENDENT DSDNA EXONUCLEASE"/>
    <property type="match status" value="1"/>
</dbReference>
<dbReference type="RefSeq" id="WP_146288041.1">
    <property type="nucleotide sequence ID" value="NZ_BMLP01000008.1"/>
</dbReference>
<dbReference type="PIRSF" id="PIRSF033093">
    <property type="entry name" value="UCP_ML1119"/>
    <property type="match status" value="1"/>
</dbReference>
<organism evidence="2 3">
    <name type="scientific">Gemmobacter aquaticus</name>
    <dbReference type="NCBI Taxonomy" id="490185"/>
    <lineage>
        <taxon>Bacteria</taxon>
        <taxon>Pseudomonadati</taxon>
        <taxon>Pseudomonadota</taxon>
        <taxon>Alphaproteobacteria</taxon>
        <taxon>Rhodobacterales</taxon>
        <taxon>Paracoccaceae</taxon>
        <taxon>Gemmobacter</taxon>
    </lineage>
</organism>
<proteinExistence type="predicted"/>
<gene>
    <name evidence="2" type="ORF">GCM10010991_32620</name>
</gene>
<keyword evidence="3" id="KW-1185">Reference proteome</keyword>
<dbReference type="Proteomes" id="UP000598196">
    <property type="component" value="Unassembled WGS sequence"/>
</dbReference>
<dbReference type="GO" id="GO:0016787">
    <property type="term" value="F:hydrolase activity"/>
    <property type="evidence" value="ECO:0007669"/>
    <property type="project" value="InterPro"/>
</dbReference>
<reference evidence="2 3" key="1">
    <citation type="journal article" date="2014" name="Int. J. Syst. Evol. Microbiol.">
        <title>Complete genome sequence of Corynebacterium casei LMG S-19264T (=DSM 44701T), isolated from a smear-ripened cheese.</title>
        <authorList>
            <consortium name="US DOE Joint Genome Institute (JGI-PGF)"/>
            <person name="Walter F."/>
            <person name="Albersmeier A."/>
            <person name="Kalinowski J."/>
            <person name="Ruckert C."/>
        </authorList>
    </citation>
    <scope>NUCLEOTIDE SEQUENCE [LARGE SCALE GENOMIC DNA]</scope>
    <source>
        <strain evidence="2 3">CGMCC 1.7029</strain>
    </source>
</reference>
<accession>A0A917YQ32</accession>
<dbReference type="InterPro" id="IPR029052">
    <property type="entry name" value="Metallo-depent_PP-like"/>
</dbReference>
<dbReference type="InterPro" id="IPR050535">
    <property type="entry name" value="DNA_Repair-Maintenance_Comp"/>
</dbReference>
<dbReference type="Gene3D" id="3.60.21.10">
    <property type="match status" value="1"/>
</dbReference>